<dbReference type="GO" id="GO:0008682">
    <property type="term" value="F:3-demethoxyubiquinol 3-hydroxylase activity"/>
    <property type="evidence" value="ECO:0007669"/>
    <property type="project" value="UniProtKB-EC"/>
</dbReference>
<evidence type="ECO:0000256" key="6">
    <source>
        <dbReference type="ARBA" id="ARBA00023004"/>
    </source>
</evidence>
<keyword evidence="6 9" id="KW-0408">Iron</keyword>
<dbReference type="GO" id="GO:0006744">
    <property type="term" value="P:ubiquinone biosynthetic process"/>
    <property type="evidence" value="ECO:0007669"/>
    <property type="project" value="UniProtKB-UniRule"/>
</dbReference>
<keyword evidence="7 9" id="KW-0503">Monooxygenase</keyword>
<dbReference type="GO" id="GO:0005886">
    <property type="term" value="C:plasma membrane"/>
    <property type="evidence" value="ECO:0007669"/>
    <property type="project" value="UniProtKB-SubCell"/>
</dbReference>
<evidence type="ECO:0000256" key="8">
    <source>
        <dbReference type="ARBA" id="ARBA00023136"/>
    </source>
</evidence>
<feature type="binding site" evidence="9">
    <location>
        <position position="138"/>
    </location>
    <ligand>
        <name>Fe cation</name>
        <dbReference type="ChEBI" id="CHEBI:24875"/>
        <label>2</label>
    </ligand>
</feature>
<comment type="cofactor">
    <cofactor evidence="9">
        <name>Fe cation</name>
        <dbReference type="ChEBI" id="CHEBI:24875"/>
    </cofactor>
    <text evidence="9">Binds 2 iron ions per subunit.</text>
</comment>
<evidence type="ECO:0000256" key="7">
    <source>
        <dbReference type="ARBA" id="ARBA00023033"/>
    </source>
</evidence>
<dbReference type="GO" id="GO:0046872">
    <property type="term" value="F:metal ion binding"/>
    <property type="evidence" value="ECO:0007669"/>
    <property type="project" value="UniProtKB-KW"/>
</dbReference>
<comment type="similarity">
    <text evidence="9">Belongs to the COQ7 family.</text>
</comment>
<keyword evidence="4 9" id="KW-0479">Metal-binding</keyword>
<keyword evidence="8 9" id="KW-0472">Membrane</keyword>
<comment type="caution">
    <text evidence="10">The sequence shown here is derived from an EMBL/GenBank/DDBJ whole genome shotgun (WGS) entry which is preliminary data.</text>
</comment>
<dbReference type="PANTHER" id="PTHR11237">
    <property type="entry name" value="COENZYME Q10 BIOSYNTHESIS PROTEIN 7"/>
    <property type="match status" value="1"/>
</dbReference>
<feature type="binding site" evidence="9">
    <location>
        <position position="86"/>
    </location>
    <ligand>
        <name>Fe cation</name>
        <dbReference type="ChEBI" id="CHEBI:24875"/>
        <label>2</label>
    </ligand>
</feature>
<feature type="binding site" evidence="9">
    <location>
        <position position="89"/>
    </location>
    <ligand>
        <name>Fe cation</name>
        <dbReference type="ChEBI" id="CHEBI:24875"/>
        <label>1</label>
    </ligand>
</feature>
<evidence type="ECO:0000313" key="11">
    <source>
        <dbReference type="Proteomes" id="UP000808146"/>
    </source>
</evidence>
<feature type="binding site" evidence="9">
    <location>
        <position position="173"/>
    </location>
    <ligand>
        <name>Fe cation</name>
        <dbReference type="ChEBI" id="CHEBI:24875"/>
        <label>2</label>
    </ligand>
</feature>
<dbReference type="SUPFAM" id="SSF47240">
    <property type="entry name" value="Ferritin-like"/>
    <property type="match status" value="1"/>
</dbReference>
<dbReference type="NCBIfam" id="NF033656">
    <property type="entry name" value="DMQ_monoox_COQ7"/>
    <property type="match status" value="1"/>
</dbReference>
<gene>
    <name evidence="9 10" type="primary">coq7</name>
    <name evidence="10" type="ORF">IPN75_04945</name>
</gene>
<dbReference type="AlphaFoldDB" id="A0A9D7QJV9"/>
<evidence type="ECO:0000256" key="5">
    <source>
        <dbReference type="ARBA" id="ARBA00023002"/>
    </source>
</evidence>
<comment type="subcellular location">
    <subcellularLocation>
        <location evidence="9">Cell membrane</location>
        <topology evidence="9">Peripheral membrane protein</topology>
    </subcellularLocation>
</comment>
<comment type="catalytic activity">
    <reaction evidence="9">
        <text>a 5-methoxy-2-methyl-3-(all-trans-polyprenyl)benzene-1,4-diol + AH2 + O2 = a 3-demethylubiquinol + A + H2O</text>
        <dbReference type="Rhea" id="RHEA:50908"/>
        <dbReference type="Rhea" id="RHEA-COMP:10859"/>
        <dbReference type="Rhea" id="RHEA-COMP:10914"/>
        <dbReference type="ChEBI" id="CHEBI:13193"/>
        <dbReference type="ChEBI" id="CHEBI:15377"/>
        <dbReference type="ChEBI" id="CHEBI:15379"/>
        <dbReference type="ChEBI" id="CHEBI:17499"/>
        <dbReference type="ChEBI" id="CHEBI:84167"/>
        <dbReference type="ChEBI" id="CHEBI:84422"/>
        <dbReference type="EC" id="1.14.99.60"/>
    </reaction>
</comment>
<dbReference type="HAMAP" id="MF_01658">
    <property type="entry name" value="COQ7"/>
    <property type="match status" value="1"/>
</dbReference>
<organism evidence="10 11">
    <name type="scientific">Candidatus Dechloromonas phosphorivorans</name>
    <dbReference type="NCBI Taxonomy" id="2899244"/>
    <lineage>
        <taxon>Bacteria</taxon>
        <taxon>Pseudomonadati</taxon>
        <taxon>Pseudomonadota</taxon>
        <taxon>Betaproteobacteria</taxon>
        <taxon>Rhodocyclales</taxon>
        <taxon>Azonexaceae</taxon>
        <taxon>Dechloromonas</taxon>
    </lineage>
</organism>
<proteinExistence type="inferred from homology"/>
<dbReference type="InterPro" id="IPR012347">
    <property type="entry name" value="Ferritin-like"/>
</dbReference>
<evidence type="ECO:0000313" key="10">
    <source>
        <dbReference type="EMBL" id="MBK8889772.1"/>
    </source>
</evidence>
<name>A0A9D7QJV9_9RHOO</name>
<keyword evidence="3 9" id="KW-0831">Ubiquinone biosynthesis</keyword>
<sequence>MSPEQLIVEFDRAVRTVFAPARSQRRFPGENHPEAELAEQERAHVCGLMRVNHVGEICAQALYQGQALTSRDPSVRESLRSAADEETEHLAWTEQRLAELGGRKSLLNPLWYTCALSMGLIAGRLGDEWNLGFLAETERQVEAHLDSHLEFLPEQDLRSREVVDQMRIDEIRHAEAAVNLGAAELPAPIKAAMKLAAKVMTATAYRV</sequence>
<keyword evidence="5 9" id="KW-0560">Oxidoreductase</keyword>
<feature type="binding site" evidence="9">
    <location>
        <position position="170"/>
    </location>
    <ligand>
        <name>Fe cation</name>
        <dbReference type="ChEBI" id="CHEBI:24875"/>
        <label>1</label>
    </ligand>
</feature>
<dbReference type="InterPro" id="IPR009078">
    <property type="entry name" value="Ferritin-like_SF"/>
</dbReference>
<dbReference type="PANTHER" id="PTHR11237:SF4">
    <property type="entry name" value="5-DEMETHOXYUBIQUINONE HYDROXYLASE, MITOCHONDRIAL"/>
    <property type="match status" value="1"/>
</dbReference>
<dbReference type="Proteomes" id="UP000808146">
    <property type="component" value="Unassembled WGS sequence"/>
</dbReference>
<evidence type="ECO:0000256" key="4">
    <source>
        <dbReference type="ARBA" id="ARBA00022723"/>
    </source>
</evidence>
<keyword evidence="2 9" id="KW-1003">Cell membrane</keyword>
<reference evidence="11" key="1">
    <citation type="journal article" date="2021" name="Nat. Commun.">
        <title>Connecting structure to function with the recovery of over 1000 high-quality metagenome-assembled genomes from activated sludge using long-read sequencing.</title>
        <authorList>
            <person name="Singleton C.M."/>
            <person name="Petriglieri F."/>
            <person name="Kristensen J.M."/>
            <person name="Kirkegaard R.H."/>
            <person name="Michaelsen T.Y."/>
            <person name="Andersen M.H."/>
            <person name="Kondrotaite Z."/>
            <person name="Karst S.M."/>
            <person name="Dueholm M.S."/>
            <person name="Nielsen P.H."/>
            <person name="Albertsen M."/>
        </authorList>
    </citation>
    <scope>NUCLEOTIDE SEQUENCE [LARGE SCALE GENOMIC DNA]</scope>
</reference>
<accession>A0A9D7QJV9</accession>
<evidence type="ECO:0000256" key="2">
    <source>
        <dbReference type="ARBA" id="ARBA00022475"/>
    </source>
</evidence>
<feature type="binding site" evidence="9">
    <location>
        <position position="86"/>
    </location>
    <ligand>
        <name>Fe cation</name>
        <dbReference type="ChEBI" id="CHEBI:24875"/>
        <label>1</label>
    </ligand>
</feature>
<dbReference type="CDD" id="cd01042">
    <property type="entry name" value="DMQH"/>
    <property type="match status" value="1"/>
</dbReference>
<evidence type="ECO:0000256" key="1">
    <source>
        <dbReference type="ARBA" id="ARBA00004749"/>
    </source>
</evidence>
<evidence type="ECO:0000256" key="9">
    <source>
        <dbReference type="HAMAP-Rule" id="MF_01658"/>
    </source>
</evidence>
<dbReference type="EMBL" id="JADKBR010000003">
    <property type="protein sequence ID" value="MBK8889772.1"/>
    <property type="molecule type" value="Genomic_DNA"/>
</dbReference>
<evidence type="ECO:0000256" key="3">
    <source>
        <dbReference type="ARBA" id="ARBA00022688"/>
    </source>
</evidence>
<comment type="pathway">
    <text evidence="1 9">Cofactor biosynthesis; ubiquinone biosynthesis.</text>
</comment>
<dbReference type="Pfam" id="PF03232">
    <property type="entry name" value="COQ7"/>
    <property type="match status" value="1"/>
</dbReference>
<dbReference type="InterPro" id="IPR011566">
    <property type="entry name" value="Ubq_synth_Coq7"/>
</dbReference>
<feature type="binding site" evidence="9">
    <location>
        <position position="56"/>
    </location>
    <ligand>
        <name>Fe cation</name>
        <dbReference type="ChEBI" id="CHEBI:24875"/>
        <label>1</label>
    </ligand>
</feature>
<dbReference type="EC" id="1.14.99.60" evidence="9"/>
<dbReference type="Gene3D" id="1.20.1260.10">
    <property type="match status" value="1"/>
</dbReference>
<feature type="binding site" evidence="9">
    <location>
        <position position="170"/>
    </location>
    <ligand>
        <name>Fe cation</name>
        <dbReference type="ChEBI" id="CHEBI:24875"/>
        <label>2</label>
    </ligand>
</feature>
<dbReference type="InterPro" id="IPR047809">
    <property type="entry name" value="COQ7_proteobact"/>
</dbReference>
<comment type="function">
    <text evidence="9">Catalyzes the hydroxylation of 2-nonaprenyl-3-methyl-6-methoxy-1,4-benzoquinol during ubiquinone biosynthesis.</text>
</comment>
<protein>
    <recommendedName>
        <fullName evidence="9">3-demethoxyubiquinol 3-hydroxylase</fullName>
        <shortName evidence="9">DMQ hydroxylase</shortName>
        <ecNumber evidence="9">1.14.99.60</ecNumber>
    </recommendedName>
    <alternativeName>
        <fullName evidence="9">2-nonaprenyl-3-methyl-6-methoxy-1,4-benzoquinol hydroxylase</fullName>
    </alternativeName>
</protein>